<evidence type="ECO:0000313" key="1">
    <source>
        <dbReference type="EMBL" id="KAI5654463.1"/>
    </source>
</evidence>
<organism evidence="1 2">
    <name type="scientific">Catharanthus roseus</name>
    <name type="common">Madagascar periwinkle</name>
    <name type="synonym">Vinca rosea</name>
    <dbReference type="NCBI Taxonomy" id="4058"/>
    <lineage>
        <taxon>Eukaryota</taxon>
        <taxon>Viridiplantae</taxon>
        <taxon>Streptophyta</taxon>
        <taxon>Embryophyta</taxon>
        <taxon>Tracheophyta</taxon>
        <taxon>Spermatophyta</taxon>
        <taxon>Magnoliopsida</taxon>
        <taxon>eudicotyledons</taxon>
        <taxon>Gunneridae</taxon>
        <taxon>Pentapetalae</taxon>
        <taxon>asterids</taxon>
        <taxon>lamiids</taxon>
        <taxon>Gentianales</taxon>
        <taxon>Apocynaceae</taxon>
        <taxon>Rauvolfioideae</taxon>
        <taxon>Vinceae</taxon>
        <taxon>Catharanthinae</taxon>
        <taxon>Catharanthus</taxon>
    </lineage>
</organism>
<sequence>MLSTSTLRQSLNDLRARLNRSLVAGNDTLYLKQRDFCSLILAYQRPLPMLYKLEHVRGEDHHSHIFHSIAWDTLCRSKEFGGLSIPNLQKLNLAYLAKLDWCFSQHQHALWGQVFHGKYGNVQDACV</sequence>
<accession>A0ACC0A0R9</accession>
<proteinExistence type="predicted"/>
<name>A0ACC0A0R9_CATRO</name>
<keyword evidence="2" id="KW-1185">Reference proteome</keyword>
<protein>
    <submittedName>
        <fullName evidence="1">Uncharacterized protein</fullName>
    </submittedName>
</protein>
<dbReference type="Proteomes" id="UP001060085">
    <property type="component" value="Linkage Group LG07"/>
</dbReference>
<comment type="caution">
    <text evidence="1">The sequence shown here is derived from an EMBL/GenBank/DDBJ whole genome shotgun (WGS) entry which is preliminary data.</text>
</comment>
<gene>
    <name evidence="1" type="ORF">M9H77_31650</name>
</gene>
<reference evidence="2" key="1">
    <citation type="journal article" date="2023" name="Nat. Plants">
        <title>Single-cell RNA sequencing provides a high-resolution roadmap for understanding the multicellular compartmentation of specialized metabolism.</title>
        <authorList>
            <person name="Sun S."/>
            <person name="Shen X."/>
            <person name="Li Y."/>
            <person name="Li Y."/>
            <person name="Wang S."/>
            <person name="Li R."/>
            <person name="Zhang H."/>
            <person name="Shen G."/>
            <person name="Guo B."/>
            <person name="Wei J."/>
            <person name="Xu J."/>
            <person name="St-Pierre B."/>
            <person name="Chen S."/>
            <person name="Sun C."/>
        </authorList>
    </citation>
    <scope>NUCLEOTIDE SEQUENCE [LARGE SCALE GENOMIC DNA]</scope>
</reference>
<dbReference type="EMBL" id="CM044707">
    <property type="protein sequence ID" value="KAI5654463.1"/>
    <property type="molecule type" value="Genomic_DNA"/>
</dbReference>
<evidence type="ECO:0000313" key="2">
    <source>
        <dbReference type="Proteomes" id="UP001060085"/>
    </source>
</evidence>